<dbReference type="EMBL" id="JARIHO010000062">
    <property type="protein sequence ID" value="KAJ7315382.1"/>
    <property type="molecule type" value="Genomic_DNA"/>
</dbReference>
<evidence type="ECO:0000313" key="2">
    <source>
        <dbReference type="Proteomes" id="UP001218218"/>
    </source>
</evidence>
<dbReference type="Proteomes" id="UP001218218">
    <property type="component" value="Unassembled WGS sequence"/>
</dbReference>
<sequence length="368" mass="41230">MSTLPPELDDLDHLRDDKHALLSCALVNRSWLQSSRHHLFEKVTLVDNNSETFLELAALPLATFLSCIRSLTSRHSKFFTDLLPRLPILPSLKSLHLHYIDGNGVSEAALTRLTVVFPHVTELDVSNTIGFCRLSNLIIVIACFLQLRRLSINASFVHEDAATILHYPAAPPALELIRMHSGPSSDDPFRRIAVWVGVAQKPCAIRSLEMGILKRQSLPSVGNLVRTLGQELHALSLNLIYHVTAADIETHIDLSQNTNLQDLTVHIGLRRYHSPSAHPHAPWALLTAPRFSMIKSLTIVVRVNLIHMLDTFDWERLNTMLGSSPHFSSLRHLRFLVHCPSDDVAGAILARVPVWEEKGIVQVQVMRP</sequence>
<keyword evidence="2" id="KW-1185">Reference proteome</keyword>
<proteinExistence type="predicted"/>
<organism evidence="1 2">
    <name type="scientific">Mycena albidolilacea</name>
    <dbReference type="NCBI Taxonomy" id="1033008"/>
    <lineage>
        <taxon>Eukaryota</taxon>
        <taxon>Fungi</taxon>
        <taxon>Dikarya</taxon>
        <taxon>Basidiomycota</taxon>
        <taxon>Agaricomycotina</taxon>
        <taxon>Agaricomycetes</taxon>
        <taxon>Agaricomycetidae</taxon>
        <taxon>Agaricales</taxon>
        <taxon>Marasmiineae</taxon>
        <taxon>Mycenaceae</taxon>
        <taxon>Mycena</taxon>
    </lineage>
</organism>
<comment type="caution">
    <text evidence="1">The sequence shown here is derived from an EMBL/GenBank/DDBJ whole genome shotgun (WGS) entry which is preliminary data.</text>
</comment>
<gene>
    <name evidence="1" type="ORF">DFH08DRAFT_820635</name>
</gene>
<protein>
    <submittedName>
        <fullName evidence="1">Uncharacterized protein</fullName>
    </submittedName>
</protein>
<dbReference type="InterPro" id="IPR032675">
    <property type="entry name" value="LRR_dom_sf"/>
</dbReference>
<name>A0AAD6ZCQ3_9AGAR</name>
<dbReference type="AlphaFoldDB" id="A0AAD6ZCQ3"/>
<reference evidence="1" key="1">
    <citation type="submission" date="2023-03" db="EMBL/GenBank/DDBJ databases">
        <title>Massive genome expansion in bonnet fungi (Mycena s.s.) driven by repeated elements and novel gene families across ecological guilds.</title>
        <authorList>
            <consortium name="Lawrence Berkeley National Laboratory"/>
            <person name="Harder C.B."/>
            <person name="Miyauchi S."/>
            <person name="Viragh M."/>
            <person name="Kuo A."/>
            <person name="Thoen E."/>
            <person name="Andreopoulos B."/>
            <person name="Lu D."/>
            <person name="Skrede I."/>
            <person name="Drula E."/>
            <person name="Henrissat B."/>
            <person name="Morin E."/>
            <person name="Kohler A."/>
            <person name="Barry K."/>
            <person name="LaButti K."/>
            <person name="Morin E."/>
            <person name="Salamov A."/>
            <person name="Lipzen A."/>
            <person name="Mereny Z."/>
            <person name="Hegedus B."/>
            <person name="Baldrian P."/>
            <person name="Stursova M."/>
            <person name="Weitz H."/>
            <person name="Taylor A."/>
            <person name="Grigoriev I.V."/>
            <person name="Nagy L.G."/>
            <person name="Martin F."/>
            <person name="Kauserud H."/>
        </authorList>
    </citation>
    <scope>NUCLEOTIDE SEQUENCE</scope>
    <source>
        <strain evidence="1">CBHHK002</strain>
    </source>
</reference>
<accession>A0AAD6ZCQ3</accession>
<dbReference type="Gene3D" id="3.80.10.10">
    <property type="entry name" value="Ribonuclease Inhibitor"/>
    <property type="match status" value="1"/>
</dbReference>
<evidence type="ECO:0000313" key="1">
    <source>
        <dbReference type="EMBL" id="KAJ7315382.1"/>
    </source>
</evidence>